<accession>A0A0G1WKK1</accession>
<evidence type="ECO:0000256" key="1">
    <source>
        <dbReference type="SAM" id="Phobius"/>
    </source>
</evidence>
<evidence type="ECO:0000313" key="4">
    <source>
        <dbReference type="Proteomes" id="UP000034201"/>
    </source>
</evidence>
<name>A0A0G1WKK1_9BACT</name>
<evidence type="ECO:0000256" key="2">
    <source>
        <dbReference type="SAM" id="SignalP"/>
    </source>
</evidence>
<dbReference type="Proteomes" id="UP000034201">
    <property type="component" value="Unassembled WGS sequence"/>
</dbReference>
<feature type="signal peptide" evidence="2">
    <location>
        <begin position="1"/>
        <end position="23"/>
    </location>
</feature>
<keyword evidence="1" id="KW-0472">Membrane</keyword>
<dbReference type="InterPro" id="IPR043993">
    <property type="entry name" value="T4SS_pilin"/>
</dbReference>
<dbReference type="Pfam" id="PF18895">
    <property type="entry name" value="T4SS_pilin"/>
    <property type="match status" value="1"/>
</dbReference>
<keyword evidence="2" id="KW-0732">Signal</keyword>
<reference evidence="3 4" key="1">
    <citation type="journal article" date="2015" name="Nature">
        <title>rRNA introns, odd ribosomes, and small enigmatic genomes across a large radiation of phyla.</title>
        <authorList>
            <person name="Brown C.T."/>
            <person name="Hug L.A."/>
            <person name="Thomas B.C."/>
            <person name="Sharon I."/>
            <person name="Castelle C.J."/>
            <person name="Singh A."/>
            <person name="Wilkins M.J."/>
            <person name="Williams K.H."/>
            <person name="Banfield J.F."/>
        </authorList>
    </citation>
    <scope>NUCLEOTIDE SEQUENCE [LARGE SCALE GENOMIC DNA]</scope>
</reference>
<feature type="transmembrane region" description="Helical" evidence="1">
    <location>
        <begin position="47"/>
        <end position="74"/>
    </location>
</feature>
<keyword evidence="1" id="KW-1133">Transmembrane helix</keyword>
<evidence type="ECO:0008006" key="5">
    <source>
        <dbReference type="Google" id="ProtNLM"/>
    </source>
</evidence>
<dbReference type="EMBL" id="LCQQ01000065">
    <property type="protein sequence ID" value="KKW19105.1"/>
    <property type="molecule type" value="Genomic_DNA"/>
</dbReference>
<keyword evidence="1" id="KW-0812">Transmembrane</keyword>
<evidence type="ECO:0000313" key="3">
    <source>
        <dbReference type="EMBL" id="KKW19105.1"/>
    </source>
</evidence>
<comment type="caution">
    <text evidence="3">The sequence shown here is derived from an EMBL/GenBank/DDBJ whole genome shotgun (WGS) entry which is preliminary data.</text>
</comment>
<gene>
    <name evidence="3" type="ORF">UY61_C0065G0005</name>
</gene>
<organism evidence="3 4">
    <name type="scientific">Candidatus Adlerbacteria bacterium GW2011_GWC1_50_9</name>
    <dbReference type="NCBI Taxonomy" id="1618608"/>
    <lineage>
        <taxon>Bacteria</taxon>
        <taxon>Candidatus Adleribacteriota</taxon>
    </lineage>
</organism>
<dbReference type="AlphaFoldDB" id="A0A0G1WKK1"/>
<feature type="chain" id="PRO_5002540603" description="TrbC/VIRB2 family protein" evidence="2">
    <location>
        <begin position="24"/>
        <end position="112"/>
    </location>
</feature>
<proteinExistence type="predicted"/>
<protein>
    <recommendedName>
        <fullName evidence="5">TrbC/VIRB2 family protein</fullName>
    </recommendedName>
</protein>
<feature type="transmembrane region" description="Helical" evidence="1">
    <location>
        <begin position="86"/>
        <end position="106"/>
    </location>
</feature>
<sequence length="112" mass="11708">MKKIVTSIAPALLLLGVATLAFATTEQTAPVGPQTVNELLAVLDKVINFVFTALVIFSVIFIVLAAFQFVTAGADPAQVLQARQKLIWAAVGIIVALLARALPVVIRAATGL</sequence>